<dbReference type="RefSeq" id="WP_062175195.1">
    <property type="nucleotide sequence ID" value="NZ_BBXL01000001.1"/>
</dbReference>
<keyword evidence="1" id="KW-0732">Signal</keyword>
<feature type="signal peptide" evidence="1">
    <location>
        <begin position="1"/>
        <end position="18"/>
    </location>
</feature>
<dbReference type="AlphaFoldDB" id="A0A1M4SI29"/>
<keyword evidence="3" id="KW-1185">Reference proteome</keyword>
<organism evidence="2 3">
    <name type="scientific">Dysgonomonas macrotermitis</name>
    <dbReference type="NCBI Taxonomy" id="1346286"/>
    <lineage>
        <taxon>Bacteria</taxon>
        <taxon>Pseudomonadati</taxon>
        <taxon>Bacteroidota</taxon>
        <taxon>Bacteroidia</taxon>
        <taxon>Bacteroidales</taxon>
        <taxon>Dysgonomonadaceae</taxon>
        <taxon>Dysgonomonas</taxon>
    </lineage>
</organism>
<gene>
    <name evidence="2" type="ORF">SAMN05444362_10170</name>
</gene>
<evidence type="ECO:0000256" key="1">
    <source>
        <dbReference type="SAM" id="SignalP"/>
    </source>
</evidence>
<evidence type="ECO:0000313" key="3">
    <source>
        <dbReference type="Proteomes" id="UP000184480"/>
    </source>
</evidence>
<accession>A0A1M4SI29</accession>
<name>A0A1M4SI29_9BACT</name>
<dbReference type="EMBL" id="FQUC01000001">
    <property type="protein sequence ID" value="SHE31893.1"/>
    <property type="molecule type" value="Genomic_DNA"/>
</dbReference>
<evidence type="ECO:0008006" key="4">
    <source>
        <dbReference type="Google" id="ProtNLM"/>
    </source>
</evidence>
<dbReference type="STRING" id="1346286.SAMN05444362_10170"/>
<dbReference type="OrthoDB" id="1033146at2"/>
<reference evidence="3" key="1">
    <citation type="submission" date="2016-11" db="EMBL/GenBank/DDBJ databases">
        <authorList>
            <person name="Varghese N."/>
            <person name="Submissions S."/>
        </authorList>
    </citation>
    <scope>NUCLEOTIDE SEQUENCE [LARGE SCALE GENOMIC DNA]</scope>
    <source>
        <strain evidence="3">DSM 27370</strain>
    </source>
</reference>
<dbReference type="Proteomes" id="UP000184480">
    <property type="component" value="Unassembled WGS sequence"/>
</dbReference>
<evidence type="ECO:0000313" key="2">
    <source>
        <dbReference type="EMBL" id="SHE31893.1"/>
    </source>
</evidence>
<feature type="chain" id="PRO_5009907335" description="Outer membrane protein beta-barrel domain-containing protein" evidence="1">
    <location>
        <begin position="19"/>
        <end position="238"/>
    </location>
</feature>
<proteinExistence type="predicted"/>
<protein>
    <recommendedName>
        <fullName evidence="4">Outer membrane protein beta-barrel domain-containing protein</fullName>
    </recommendedName>
</protein>
<sequence length="238" mass="26743">MKKILLGIFFLLSVGVFAQNNGSDVIYLNNGNVVQGQIIHSVPNVSVKIKADNGAVYEYKMTEIRQIKNGDVIRPEASSRGKYTDFEDNDKGYWWTAELSGGMSMFSKKSNLGYTQLAVVNGYRFNDFLRVGVGLGVRYYIENDKVRAKSNAWSFPIYANLRGNFMSQDVRRVVPYWSVDAGASIRDGFFFSPTLGVKFGGKRSNMLVGISYTGQTMDTKWESDKMVSLLSLKIGYEF</sequence>